<keyword evidence="6 9" id="KW-0175">Coiled coil</keyword>
<comment type="subcellular location">
    <subcellularLocation>
        <location evidence="1">Chromosome</location>
        <location evidence="1">Centromere</location>
    </subcellularLocation>
</comment>
<protein>
    <recommendedName>
        <fullName evidence="15">Shugoshin</fullName>
    </recommendedName>
</protein>
<dbReference type="InterPro" id="IPR011516">
    <property type="entry name" value="Shugoshin_N"/>
</dbReference>
<keyword evidence="14" id="KW-1185">Reference proteome</keyword>
<evidence type="ECO:0000256" key="10">
    <source>
        <dbReference type="SAM" id="MobiDB-lite"/>
    </source>
</evidence>
<evidence type="ECO:0000259" key="12">
    <source>
        <dbReference type="Pfam" id="PF07558"/>
    </source>
</evidence>
<dbReference type="Pfam" id="PF07557">
    <property type="entry name" value="Shugoshin_C"/>
    <property type="match status" value="1"/>
</dbReference>
<feature type="region of interest" description="Disordered" evidence="10">
    <location>
        <begin position="586"/>
        <end position="668"/>
    </location>
</feature>
<organism evidence="13 14">
    <name type="scientific">Aspergillus keveii</name>
    <dbReference type="NCBI Taxonomy" id="714993"/>
    <lineage>
        <taxon>Eukaryota</taxon>
        <taxon>Fungi</taxon>
        <taxon>Dikarya</taxon>
        <taxon>Ascomycota</taxon>
        <taxon>Pezizomycotina</taxon>
        <taxon>Eurotiomycetes</taxon>
        <taxon>Eurotiomycetidae</taxon>
        <taxon>Eurotiales</taxon>
        <taxon>Aspergillaceae</taxon>
        <taxon>Aspergillus</taxon>
        <taxon>Aspergillus subgen. Nidulantes</taxon>
    </lineage>
</organism>
<keyword evidence="7" id="KW-0131">Cell cycle</keyword>
<feature type="domain" description="Shugoshin N-terminal coiled-coil" evidence="12">
    <location>
        <begin position="17"/>
        <end position="61"/>
    </location>
</feature>
<evidence type="ECO:0000313" key="13">
    <source>
        <dbReference type="EMBL" id="KAL2783420.1"/>
    </source>
</evidence>
<feature type="compositionally biased region" description="Polar residues" evidence="10">
    <location>
        <begin position="502"/>
        <end position="516"/>
    </location>
</feature>
<evidence type="ECO:0000256" key="8">
    <source>
        <dbReference type="ARBA" id="ARBA00023328"/>
    </source>
</evidence>
<keyword evidence="5" id="KW-0159">Chromosome partition</keyword>
<keyword evidence="4" id="KW-0132">Cell division</keyword>
<feature type="region of interest" description="Disordered" evidence="10">
    <location>
        <begin position="425"/>
        <end position="560"/>
    </location>
</feature>
<feature type="compositionally biased region" description="Basic and acidic residues" evidence="10">
    <location>
        <begin position="444"/>
        <end position="453"/>
    </location>
</feature>
<evidence type="ECO:0000256" key="5">
    <source>
        <dbReference type="ARBA" id="ARBA00022829"/>
    </source>
</evidence>
<feature type="compositionally biased region" description="Low complexity" evidence="10">
    <location>
        <begin position="551"/>
        <end position="560"/>
    </location>
</feature>
<feature type="region of interest" description="Disordered" evidence="10">
    <location>
        <begin position="362"/>
        <end position="390"/>
    </location>
</feature>
<evidence type="ECO:0000256" key="9">
    <source>
        <dbReference type="SAM" id="Coils"/>
    </source>
</evidence>
<evidence type="ECO:0000256" key="1">
    <source>
        <dbReference type="ARBA" id="ARBA00004584"/>
    </source>
</evidence>
<comment type="caution">
    <text evidence="13">The sequence shown here is derived from an EMBL/GenBank/DDBJ whole genome shotgun (WGS) entry which is preliminary data.</text>
</comment>
<reference evidence="13 14" key="1">
    <citation type="submission" date="2024-07" db="EMBL/GenBank/DDBJ databases">
        <title>Section-level genome sequencing and comparative genomics of Aspergillus sections Usti and Cavernicolus.</title>
        <authorList>
            <consortium name="Lawrence Berkeley National Laboratory"/>
            <person name="Nybo J.L."/>
            <person name="Vesth T.C."/>
            <person name="Theobald S."/>
            <person name="Frisvad J.C."/>
            <person name="Larsen T.O."/>
            <person name="Kjaerboelling I."/>
            <person name="Rothschild-Mancinelli K."/>
            <person name="Lyhne E.K."/>
            <person name="Kogle M.E."/>
            <person name="Barry K."/>
            <person name="Clum A."/>
            <person name="Na H."/>
            <person name="Ledsgaard L."/>
            <person name="Lin J."/>
            <person name="Lipzen A."/>
            <person name="Kuo A."/>
            <person name="Riley R."/>
            <person name="Mondo S."/>
            <person name="Labutti K."/>
            <person name="Haridas S."/>
            <person name="Pangalinan J."/>
            <person name="Salamov A.A."/>
            <person name="Simmons B.A."/>
            <person name="Magnuson J.K."/>
            <person name="Chen J."/>
            <person name="Drula E."/>
            <person name="Henrissat B."/>
            <person name="Wiebenga A."/>
            <person name="Lubbers R.J."/>
            <person name="Gomes A.C."/>
            <person name="Makela M.R."/>
            <person name="Stajich J."/>
            <person name="Grigoriev I.V."/>
            <person name="Mortensen U.H."/>
            <person name="De Vries R.P."/>
            <person name="Baker S.E."/>
            <person name="Andersen M.R."/>
        </authorList>
    </citation>
    <scope>NUCLEOTIDE SEQUENCE [LARGE SCALE GENOMIC DNA]</scope>
    <source>
        <strain evidence="13 14">CBS 209.92</strain>
    </source>
</reference>
<feature type="region of interest" description="Disordered" evidence="10">
    <location>
        <begin position="179"/>
        <end position="211"/>
    </location>
</feature>
<feature type="coiled-coil region" evidence="9">
    <location>
        <begin position="39"/>
        <end position="73"/>
    </location>
</feature>
<evidence type="ECO:0000259" key="11">
    <source>
        <dbReference type="Pfam" id="PF07557"/>
    </source>
</evidence>
<comment type="similarity">
    <text evidence="2">Belongs to the shugoshin family.</text>
</comment>
<evidence type="ECO:0000313" key="14">
    <source>
        <dbReference type="Proteomes" id="UP001610563"/>
    </source>
</evidence>
<keyword evidence="3" id="KW-0158">Chromosome</keyword>
<dbReference type="Proteomes" id="UP001610563">
    <property type="component" value="Unassembled WGS sequence"/>
</dbReference>
<dbReference type="InterPro" id="IPR011515">
    <property type="entry name" value="Shugoshin_C"/>
</dbReference>
<feature type="region of interest" description="Disordered" evidence="10">
    <location>
        <begin position="270"/>
        <end position="335"/>
    </location>
</feature>
<feature type="compositionally biased region" description="Low complexity" evidence="10">
    <location>
        <begin position="597"/>
        <end position="606"/>
    </location>
</feature>
<sequence>MARLNESTASAEPIEILKRRFVRQNREIARVNSIQSLRIRGLESEVSHLLSENVSLREQVITLTQELERFEAAKTLRDGVYDIKTRLDSKLVELGSLVTGLGNLPRQYSKTTRERAESESESPTERHSRRPSFVNQVNGAESEPTLNLEVDGRLPVILEDKYYPRRTLEARELQQLSNDISGVSCSPGSGDATTSPRHTPEQDASPTVTPAKITDPQTFEEYAVDEHSLPPNLETRRKKKAGSVTMEEDRPFGETISLFDSKFVRKCGEKRKFSTEDGESLFESTPAEDDGFEFTRPIPSPKNPVSKSDQSPVKRRPQSRVGTTGIGQPKRKVLEPKNTNLNITSPARPIRPNNCDKLQNPATPGDIENSYPMQGKNVSPKKRSTPVHGGRLSAVCDKHEAQAEIQLHQQPLQGVDYDVPAAIDMSNARPSRRQRAVVSYAEPNLRDKMRRSTNELGPAVGKDNARRSSSQTESVREQRHNDETTQKSRKSGVTDGDPEANNADTLAGNSTRQMSMISHRKPRSLGRTVDETEGDDVKGNSLSRRNDGESDSQSSTSLASADIAHGKVSFSKDSVTSAAVYRAALETRKKSRRHSSNTRTSGRGTTPKFPTAYLDEEAESNGSATVHETGNDGLAAGDSQYSDAPSIMESRDMTRGQRVAARRRSMML</sequence>
<evidence type="ECO:0008006" key="15">
    <source>
        <dbReference type="Google" id="ProtNLM"/>
    </source>
</evidence>
<feature type="compositionally biased region" description="Acidic residues" evidence="10">
    <location>
        <begin position="276"/>
        <end position="292"/>
    </location>
</feature>
<proteinExistence type="inferred from homology"/>
<evidence type="ECO:0000256" key="2">
    <source>
        <dbReference type="ARBA" id="ARBA00010845"/>
    </source>
</evidence>
<feature type="compositionally biased region" description="Basic and acidic residues" evidence="10">
    <location>
        <begin position="111"/>
        <end position="126"/>
    </location>
</feature>
<keyword evidence="8" id="KW-0137">Centromere</keyword>
<gene>
    <name evidence="13" type="ORF">BJX66DRAFT_318538</name>
</gene>
<evidence type="ECO:0000256" key="7">
    <source>
        <dbReference type="ARBA" id="ARBA00023306"/>
    </source>
</evidence>
<feature type="domain" description="Shugoshin C-terminal" evidence="11">
    <location>
        <begin position="428"/>
        <end position="451"/>
    </location>
</feature>
<name>A0ABR4FJK5_9EURO</name>
<evidence type="ECO:0000256" key="4">
    <source>
        <dbReference type="ARBA" id="ARBA00022618"/>
    </source>
</evidence>
<evidence type="ECO:0000256" key="3">
    <source>
        <dbReference type="ARBA" id="ARBA00022454"/>
    </source>
</evidence>
<feature type="region of interest" description="Disordered" evidence="10">
    <location>
        <begin position="103"/>
        <end position="141"/>
    </location>
</feature>
<dbReference type="Pfam" id="PF07558">
    <property type="entry name" value="Shugoshin_N"/>
    <property type="match status" value="1"/>
</dbReference>
<dbReference type="EMBL" id="JBFTWV010000237">
    <property type="protein sequence ID" value="KAL2783420.1"/>
    <property type="molecule type" value="Genomic_DNA"/>
</dbReference>
<feature type="compositionally biased region" description="Polar residues" evidence="10">
    <location>
        <begin position="179"/>
        <end position="208"/>
    </location>
</feature>
<feature type="compositionally biased region" description="Basic and acidic residues" evidence="10">
    <location>
        <begin position="474"/>
        <end position="486"/>
    </location>
</feature>
<accession>A0ABR4FJK5</accession>
<evidence type="ECO:0000256" key="6">
    <source>
        <dbReference type="ARBA" id="ARBA00023054"/>
    </source>
</evidence>